<reference evidence="2" key="1">
    <citation type="submission" date="2021-06" db="EMBL/GenBank/DDBJ databases">
        <authorList>
            <consortium name="DOE Joint Genome Institute"/>
            <person name="Mondo S.J."/>
            <person name="Amses K.R."/>
            <person name="Simmons D.R."/>
            <person name="Longcore J.E."/>
            <person name="Seto K."/>
            <person name="Alves G.H."/>
            <person name="Bonds A.E."/>
            <person name="Quandt C.A."/>
            <person name="Davis W.J."/>
            <person name="Chang Y."/>
            <person name="Letcher P.M."/>
            <person name="Powell M.J."/>
            <person name="Kuo A."/>
            <person name="Labutti K."/>
            <person name="Pangilinan J."/>
            <person name="Andreopoulos W."/>
            <person name="Tritt A."/>
            <person name="Riley R."/>
            <person name="Hundley H."/>
            <person name="Johnson J."/>
            <person name="Lipzen A."/>
            <person name="Barry K."/>
            <person name="Berbee M.L."/>
            <person name="Buchler N.E."/>
            <person name="Grigoriev I.V."/>
            <person name="Spatafora J.W."/>
            <person name="Stajich J.E."/>
            <person name="James T.Y."/>
        </authorList>
    </citation>
    <scope>NUCLEOTIDE SEQUENCE</scope>
    <source>
        <strain evidence="2">AG</strain>
    </source>
</reference>
<gene>
    <name evidence="2" type="ORF">K450DRAFT_239291</name>
</gene>
<dbReference type="RefSeq" id="XP_051445085.1">
    <property type="nucleotide sequence ID" value="XM_051588742.1"/>
</dbReference>
<protein>
    <submittedName>
        <fullName evidence="2">Uncharacterized protein</fullName>
    </submittedName>
</protein>
<evidence type="ECO:0000256" key="1">
    <source>
        <dbReference type="SAM" id="MobiDB-lite"/>
    </source>
</evidence>
<dbReference type="Proteomes" id="UP001206595">
    <property type="component" value="Unassembled WGS sequence"/>
</dbReference>
<evidence type="ECO:0000313" key="2">
    <source>
        <dbReference type="EMBL" id="KAI8580081.1"/>
    </source>
</evidence>
<keyword evidence="3" id="KW-1185">Reference proteome</keyword>
<dbReference type="InterPro" id="IPR019351">
    <property type="entry name" value="DUF2039"/>
</dbReference>
<proteinExistence type="predicted"/>
<sequence>MSVYENKSTQRKGNNKKKAQAHQNSTAWKPNKNSKKTRIINALPVYGLCDRCTEVILWRKKYKKYKPLTAPKKCTSCQQKSIKEAYHVLCDDCACKRKVCAKCLESKEIVTSKSDIKTDKDLQREGQELERLLNRMTLRQRRSYLRKLERGDDLSHIKAEDFDNDDFDLGSDFDDFSDDDEDDEEEDDDEEEEDEIKK</sequence>
<feature type="region of interest" description="Disordered" evidence="1">
    <location>
        <begin position="1"/>
        <end position="33"/>
    </location>
</feature>
<organism evidence="2 3">
    <name type="scientific">Umbelopsis ramanniana AG</name>
    <dbReference type="NCBI Taxonomy" id="1314678"/>
    <lineage>
        <taxon>Eukaryota</taxon>
        <taxon>Fungi</taxon>
        <taxon>Fungi incertae sedis</taxon>
        <taxon>Mucoromycota</taxon>
        <taxon>Mucoromycotina</taxon>
        <taxon>Umbelopsidomycetes</taxon>
        <taxon>Umbelopsidales</taxon>
        <taxon>Umbelopsidaceae</taxon>
        <taxon>Umbelopsis</taxon>
    </lineage>
</organism>
<dbReference type="PANTHER" id="PTHR22876:SF5">
    <property type="entry name" value="CHROMOSOME 9 OPEN READING FRAME 85"/>
    <property type="match status" value="1"/>
</dbReference>
<reference evidence="2" key="2">
    <citation type="journal article" date="2022" name="Proc. Natl. Acad. Sci. U.S.A.">
        <title>Diploid-dominant life cycles characterize the early evolution of Fungi.</title>
        <authorList>
            <person name="Amses K.R."/>
            <person name="Simmons D.R."/>
            <person name="Longcore J.E."/>
            <person name="Mondo S.J."/>
            <person name="Seto K."/>
            <person name="Jeronimo G.H."/>
            <person name="Bonds A.E."/>
            <person name="Quandt C.A."/>
            <person name="Davis W.J."/>
            <person name="Chang Y."/>
            <person name="Federici B.A."/>
            <person name="Kuo A."/>
            <person name="LaButti K."/>
            <person name="Pangilinan J."/>
            <person name="Andreopoulos W."/>
            <person name="Tritt A."/>
            <person name="Riley R."/>
            <person name="Hundley H."/>
            <person name="Johnson J."/>
            <person name="Lipzen A."/>
            <person name="Barry K."/>
            <person name="Lang B.F."/>
            <person name="Cuomo C.A."/>
            <person name="Buchler N.E."/>
            <person name="Grigoriev I.V."/>
            <person name="Spatafora J.W."/>
            <person name="Stajich J.E."/>
            <person name="James T.Y."/>
        </authorList>
    </citation>
    <scope>NUCLEOTIDE SEQUENCE</scope>
    <source>
        <strain evidence="2">AG</strain>
    </source>
</reference>
<comment type="caution">
    <text evidence="2">The sequence shown here is derived from an EMBL/GenBank/DDBJ whole genome shotgun (WGS) entry which is preliminary data.</text>
</comment>
<dbReference type="Pfam" id="PF10217">
    <property type="entry name" value="DUF2039"/>
    <property type="match status" value="1"/>
</dbReference>
<feature type="compositionally biased region" description="Basic residues" evidence="1">
    <location>
        <begin position="9"/>
        <end position="20"/>
    </location>
</feature>
<feature type="region of interest" description="Disordered" evidence="1">
    <location>
        <begin position="162"/>
        <end position="198"/>
    </location>
</feature>
<accession>A0AAD5HEX5</accession>
<dbReference type="PANTHER" id="PTHR22876">
    <property type="entry name" value="ZGC:101016"/>
    <property type="match status" value="1"/>
</dbReference>
<dbReference type="EMBL" id="MU620915">
    <property type="protein sequence ID" value="KAI8580081.1"/>
    <property type="molecule type" value="Genomic_DNA"/>
</dbReference>
<evidence type="ECO:0000313" key="3">
    <source>
        <dbReference type="Proteomes" id="UP001206595"/>
    </source>
</evidence>
<dbReference type="GeneID" id="75914087"/>
<name>A0AAD5HEX5_UMBRA</name>
<dbReference type="AlphaFoldDB" id="A0AAD5HEX5"/>